<evidence type="ECO:0000313" key="4">
    <source>
        <dbReference type="RefSeq" id="XP_031413732.1"/>
    </source>
</evidence>
<feature type="region of interest" description="Disordered" evidence="2">
    <location>
        <begin position="476"/>
        <end position="514"/>
    </location>
</feature>
<dbReference type="PANTHER" id="PTHR23171:SF3">
    <property type="entry name" value="COILED-COIL DOMAIN-CONTAINING PROTEIN 68"/>
    <property type="match status" value="1"/>
</dbReference>
<gene>
    <name evidence="4" type="primary">LOC105893025</name>
</gene>
<dbReference type="Gene3D" id="1.20.5.170">
    <property type="match status" value="1"/>
</dbReference>
<evidence type="ECO:0000256" key="2">
    <source>
        <dbReference type="SAM" id="MobiDB-lite"/>
    </source>
</evidence>
<sequence>MSATRGNMLRSGTPSSVTTVADVPEHQNERITQRLRLTLHPGGSPNGQRDTRGKTTQTNDKAVNGTWKRNGFIRERPAGRESPVDKEEHHGGLSNGTSREAGLASGPKVYGVVQSNGDTQEQEVMAREWPVNHLRDEMKYFREVRDSLEKVREKMYGQFGGMQQSVEKLSREIKAANSHRRNLESEVRVRTAALDNFDQMNSNLISANIGLQKTLLESCHDRVGTREALRSVRGSQERAEERLREKERQLAAAQDENRTLKRQVEVSQEASAQALKDMSAKLQQQYDQRLQEEQRKHREEIEALQAQIDVYVKRIEELEKNARIAEAKIAEREQRVSELERLMDCMGVEKNQLMQKLRDTEHRLQQLDQVDHREPTVTKRAEQLQEEVSELRERIKHLNDMVFCQQRKVKGMIEEVEQLRSKVAQKDMFISELLDRLAIVECESNELEDKLKYFMSVQNTSEKDKPHSRDIGVACDFPVARSDPPPPPPPQQEFQPLQSYTPRPAPLPRPAWTGPLASSSRLSNSLLRFSPGQYSHYLHNSPSILRDETDSSTLSRSSTGVQTSSTVSPSPEDPPSFSYSPIARTAPSQVYTPFMKLMEISSKLNIE</sequence>
<dbReference type="PANTHER" id="PTHR23171">
    <property type="entry name" value="GDOWN1"/>
    <property type="match status" value="1"/>
</dbReference>
<feature type="compositionally biased region" description="Basic and acidic residues" evidence="2">
    <location>
        <begin position="23"/>
        <end position="32"/>
    </location>
</feature>
<dbReference type="InterPro" id="IPR051375">
    <property type="entry name" value="Tuftelin_GRINL1A/MYZAP/CCD68"/>
</dbReference>
<dbReference type="GO" id="GO:0035556">
    <property type="term" value="P:intracellular signal transduction"/>
    <property type="evidence" value="ECO:0007669"/>
    <property type="project" value="TreeGrafter"/>
</dbReference>
<feature type="compositionally biased region" description="Polar residues" evidence="2">
    <location>
        <begin position="1"/>
        <end position="19"/>
    </location>
</feature>
<feature type="compositionally biased region" description="Low complexity" evidence="2">
    <location>
        <begin position="555"/>
        <end position="570"/>
    </location>
</feature>
<feature type="region of interest" description="Disordered" evidence="2">
    <location>
        <begin position="543"/>
        <end position="581"/>
    </location>
</feature>
<protein>
    <submittedName>
        <fullName evidence="4">Myocardial zonula adherens protein isoform X1</fullName>
    </submittedName>
</protein>
<organism evidence="3 4">
    <name type="scientific">Clupea harengus</name>
    <name type="common">Atlantic herring</name>
    <dbReference type="NCBI Taxonomy" id="7950"/>
    <lineage>
        <taxon>Eukaryota</taxon>
        <taxon>Metazoa</taxon>
        <taxon>Chordata</taxon>
        <taxon>Craniata</taxon>
        <taxon>Vertebrata</taxon>
        <taxon>Euteleostomi</taxon>
        <taxon>Actinopterygii</taxon>
        <taxon>Neopterygii</taxon>
        <taxon>Teleostei</taxon>
        <taxon>Clupei</taxon>
        <taxon>Clupeiformes</taxon>
        <taxon>Clupeoidei</taxon>
        <taxon>Clupeidae</taxon>
        <taxon>Clupea</taxon>
    </lineage>
</organism>
<feature type="region of interest" description="Disordered" evidence="2">
    <location>
        <begin position="1"/>
        <end position="105"/>
    </location>
</feature>
<dbReference type="SUPFAM" id="SSF57997">
    <property type="entry name" value="Tropomyosin"/>
    <property type="match status" value="1"/>
</dbReference>
<dbReference type="Proteomes" id="UP000515152">
    <property type="component" value="Chromosome 20"/>
</dbReference>
<dbReference type="GeneID" id="105893025"/>
<accession>A0A6P8ESD0</accession>
<feature type="coiled-coil region" evidence="1">
    <location>
        <begin position="229"/>
        <end position="401"/>
    </location>
</feature>
<evidence type="ECO:0000313" key="3">
    <source>
        <dbReference type="Proteomes" id="UP000515152"/>
    </source>
</evidence>
<dbReference type="KEGG" id="char:105893025"/>
<reference evidence="4" key="1">
    <citation type="submission" date="2025-08" db="UniProtKB">
        <authorList>
            <consortium name="RefSeq"/>
        </authorList>
    </citation>
    <scope>IDENTIFICATION</scope>
</reference>
<name>A0A6P8ESD0_CLUHA</name>
<proteinExistence type="predicted"/>
<dbReference type="OrthoDB" id="8788688at2759"/>
<evidence type="ECO:0000256" key="1">
    <source>
        <dbReference type="SAM" id="Coils"/>
    </source>
</evidence>
<keyword evidence="3" id="KW-1185">Reference proteome</keyword>
<keyword evidence="1" id="KW-0175">Coiled coil</keyword>
<feature type="compositionally biased region" description="Basic and acidic residues" evidence="2">
    <location>
        <begin position="72"/>
        <end position="91"/>
    </location>
</feature>
<dbReference type="AlphaFoldDB" id="A0A6P8ESD0"/>
<dbReference type="RefSeq" id="XP_031413732.1">
    <property type="nucleotide sequence ID" value="XM_031557872.2"/>
</dbReference>